<dbReference type="Proteomes" id="UP001054821">
    <property type="component" value="Chromosome 8"/>
</dbReference>
<accession>A0AAD4UX69</accession>
<evidence type="ECO:0000313" key="2">
    <source>
        <dbReference type="Proteomes" id="UP001054821"/>
    </source>
</evidence>
<keyword evidence="2" id="KW-1185">Reference proteome</keyword>
<organism evidence="1 2">
    <name type="scientific">Prunus dulcis</name>
    <name type="common">Almond</name>
    <name type="synonym">Amygdalus dulcis</name>
    <dbReference type="NCBI Taxonomy" id="3755"/>
    <lineage>
        <taxon>Eukaryota</taxon>
        <taxon>Viridiplantae</taxon>
        <taxon>Streptophyta</taxon>
        <taxon>Embryophyta</taxon>
        <taxon>Tracheophyta</taxon>
        <taxon>Spermatophyta</taxon>
        <taxon>Magnoliopsida</taxon>
        <taxon>eudicotyledons</taxon>
        <taxon>Gunneridae</taxon>
        <taxon>Pentapetalae</taxon>
        <taxon>rosids</taxon>
        <taxon>fabids</taxon>
        <taxon>Rosales</taxon>
        <taxon>Rosaceae</taxon>
        <taxon>Amygdaloideae</taxon>
        <taxon>Amygdaleae</taxon>
        <taxon>Prunus</taxon>
    </lineage>
</organism>
<reference evidence="1 2" key="1">
    <citation type="journal article" date="2022" name="G3 (Bethesda)">
        <title>Whole-genome sequence and methylome profiling of the almond [Prunus dulcis (Mill.) D.A. Webb] cultivar 'Nonpareil'.</title>
        <authorList>
            <person name="D'Amico-Willman K.M."/>
            <person name="Ouma W.Z."/>
            <person name="Meulia T."/>
            <person name="Sideli G.M."/>
            <person name="Gradziel T.M."/>
            <person name="Fresnedo-Ramirez J."/>
        </authorList>
    </citation>
    <scope>NUCLEOTIDE SEQUENCE [LARGE SCALE GENOMIC DNA]</scope>
    <source>
        <strain evidence="1">Clone GOH B32 T37-40</strain>
    </source>
</reference>
<dbReference type="AlphaFoldDB" id="A0AAD4UX69"/>
<dbReference type="EMBL" id="JAJFAZ020000008">
    <property type="protein sequence ID" value="KAI5314444.1"/>
    <property type="molecule type" value="Genomic_DNA"/>
</dbReference>
<name>A0AAD4UX69_PRUDU</name>
<gene>
    <name evidence="1" type="ORF">L3X38_043620</name>
</gene>
<sequence>MAQLLQKHTLAPNLIMNLDPILMTLNPIRNQDPILTTPTMTTPTTTPTPTLMITPIPNLFLIQTRSRLRLRLWPRLWIRSRSEFLLNMYPMPLPLHRL</sequence>
<proteinExistence type="predicted"/>
<protein>
    <submittedName>
        <fullName evidence="1">Uncharacterized protein</fullName>
    </submittedName>
</protein>
<evidence type="ECO:0000313" key="1">
    <source>
        <dbReference type="EMBL" id="KAI5314444.1"/>
    </source>
</evidence>
<comment type="caution">
    <text evidence="1">The sequence shown here is derived from an EMBL/GenBank/DDBJ whole genome shotgun (WGS) entry which is preliminary data.</text>
</comment>